<dbReference type="HOGENOM" id="CLU_854243_0_0_2"/>
<proteinExistence type="predicted"/>
<dbReference type="STRING" id="368408.Tpen_0716"/>
<keyword evidence="2" id="KW-1185">Reference proteome</keyword>
<name>A1RY38_THEPD</name>
<evidence type="ECO:0000313" key="1">
    <source>
        <dbReference type="EMBL" id="ABL78118.1"/>
    </source>
</evidence>
<dbReference type="EMBL" id="CP000505">
    <property type="protein sequence ID" value="ABL78118.1"/>
    <property type="molecule type" value="Genomic_DNA"/>
</dbReference>
<gene>
    <name evidence="1" type="ordered locus">Tpen_0716</name>
</gene>
<dbReference type="KEGG" id="tpe:Tpen_0716"/>
<dbReference type="RefSeq" id="WP_011752383.1">
    <property type="nucleotide sequence ID" value="NC_008698.1"/>
</dbReference>
<reference evidence="2" key="1">
    <citation type="journal article" date="2008" name="J. Bacteriol.">
        <title>Genome sequence of Thermofilum pendens reveals an exceptional loss of biosynthetic pathways without genome reduction.</title>
        <authorList>
            <person name="Anderson I."/>
            <person name="Rodriguez J."/>
            <person name="Susanti D."/>
            <person name="Porat I."/>
            <person name="Reich C."/>
            <person name="Ulrich L.E."/>
            <person name="Elkins J.G."/>
            <person name="Mavromatis K."/>
            <person name="Lykidis A."/>
            <person name="Kim E."/>
            <person name="Thompson L.S."/>
            <person name="Nolan M."/>
            <person name="Land M."/>
            <person name="Copeland A."/>
            <person name="Lapidus A."/>
            <person name="Lucas S."/>
            <person name="Detter C."/>
            <person name="Zhulin I.B."/>
            <person name="Olsen G.J."/>
            <person name="Whitman W."/>
            <person name="Mukhopadhyay B."/>
            <person name="Bristow J."/>
            <person name="Kyrpides N."/>
        </authorList>
    </citation>
    <scope>NUCLEOTIDE SEQUENCE [LARGE SCALE GENOMIC DNA]</scope>
    <source>
        <strain evidence="2">DSM 2475 / Hrk 5</strain>
    </source>
</reference>
<dbReference type="EnsemblBacteria" id="ABL78118">
    <property type="protein sequence ID" value="ABL78118"/>
    <property type="gene ID" value="Tpen_0716"/>
</dbReference>
<protein>
    <submittedName>
        <fullName evidence="1">Uncharacterized protein</fullName>
    </submittedName>
</protein>
<dbReference type="GeneID" id="4601480"/>
<organism evidence="1 2">
    <name type="scientific">Thermofilum pendens (strain DSM 2475 / Hrk 5)</name>
    <dbReference type="NCBI Taxonomy" id="368408"/>
    <lineage>
        <taxon>Archaea</taxon>
        <taxon>Thermoproteota</taxon>
        <taxon>Thermoprotei</taxon>
        <taxon>Thermofilales</taxon>
        <taxon>Thermofilaceae</taxon>
        <taxon>Thermofilum</taxon>
    </lineage>
</organism>
<dbReference type="Proteomes" id="UP000000641">
    <property type="component" value="Chromosome"/>
</dbReference>
<evidence type="ECO:0000313" key="2">
    <source>
        <dbReference type="Proteomes" id="UP000000641"/>
    </source>
</evidence>
<dbReference type="AlphaFoldDB" id="A1RY38"/>
<accession>A1RY38</accession>
<dbReference type="OrthoDB" id="386722at2157"/>
<sequence>MTCVRVSGSGYFALSMLYWLRKVSPRLRVYLEGSSLSGVSTPRSLRMLALGVEGREASIESLLRLFYPDLAWKSSPLEPCYEVIVEEPSVNGVKLSSIYAENHRLTPGTVAPPCAQAAQLAIYARRLGAPLRLRGRVAEVFEEDALSLLNKLLGNYGLLTEEPGSVDRSACLPGSLVFRTPTGEEERFSVYPFFDENIEQYAAYLAFRIAGYEDLVGRPEPLVLLEDPGNNVLLYVYESPGDTSVKTQVEGGWCRVSASSDSRRVAGIQCCAAPRVDLFEKVFSLLLDGRDICSFMPFLAATRSPLLRESRYLRSLLALFFKVCL</sequence>